<evidence type="ECO:0000313" key="2">
    <source>
        <dbReference type="EMBL" id="GLI28555.1"/>
    </source>
</evidence>
<organism evidence="2 3">
    <name type="scientific">Agromyces rhizosphaerae</name>
    <dbReference type="NCBI Taxonomy" id="88374"/>
    <lineage>
        <taxon>Bacteria</taxon>
        <taxon>Bacillati</taxon>
        <taxon>Actinomycetota</taxon>
        <taxon>Actinomycetes</taxon>
        <taxon>Micrococcales</taxon>
        <taxon>Microbacteriaceae</taxon>
        <taxon>Agromyces</taxon>
    </lineage>
</organism>
<dbReference type="AlphaFoldDB" id="A0A9W6CYB3"/>
<feature type="signal peptide" evidence="1">
    <location>
        <begin position="1"/>
        <end position="33"/>
    </location>
</feature>
<protein>
    <submittedName>
        <fullName evidence="2">Uncharacterized protein</fullName>
    </submittedName>
</protein>
<sequence>MNTRIGIHRARIVRASAGAALVGALALSVSACATVATDPEAPGSGGATAGRFAVVSHLATADALERAIRQEVEQRQALAESLAGLPADRIQQRVDAQTASVGRTARSVKECAALALAQRPLVTADTAERLVGGSCA</sequence>
<proteinExistence type="predicted"/>
<keyword evidence="3" id="KW-1185">Reference proteome</keyword>
<evidence type="ECO:0000256" key="1">
    <source>
        <dbReference type="SAM" id="SignalP"/>
    </source>
</evidence>
<feature type="chain" id="PRO_5040955023" evidence="1">
    <location>
        <begin position="34"/>
        <end position="136"/>
    </location>
</feature>
<keyword evidence="1" id="KW-0732">Signal</keyword>
<dbReference type="Proteomes" id="UP001144396">
    <property type="component" value="Unassembled WGS sequence"/>
</dbReference>
<reference evidence="2" key="1">
    <citation type="submission" date="2022-12" db="EMBL/GenBank/DDBJ databases">
        <title>Reference genome sequencing for broad-spectrum identification of bacterial and archaeal isolates by mass spectrometry.</title>
        <authorList>
            <person name="Sekiguchi Y."/>
            <person name="Tourlousse D.M."/>
        </authorList>
    </citation>
    <scope>NUCLEOTIDE SEQUENCE</scope>
    <source>
        <strain evidence="2">14</strain>
    </source>
</reference>
<dbReference type="RefSeq" id="WP_281886031.1">
    <property type="nucleotide sequence ID" value="NZ_BSDP01000001.1"/>
</dbReference>
<comment type="caution">
    <text evidence="2">The sequence shown here is derived from an EMBL/GenBank/DDBJ whole genome shotgun (WGS) entry which is preliminary data.</text>
</comment>
<dbReference type="PROSITE" id="PS51257">
    <property type="entry name" value="PROKAR_LIPOPROTEIN"/>
    <property type="match status" value="1"/>
</dbReference>
<name>A0A9W6CYB3_9MICO</name>
<dbReference type="EMBL" id="BSDP01000001">
    <property type="protein sequence ID" value="GLI28555.1"/>
    <property type="molecule type" value="Genomic_DNA"/>
</dbReference>
<accession>A0A9W6CYB3</accession>
<evidence type="ECO:0000313" key="3">
    <source>
        <dbReference type="Proteomes" id="UP001144396"/>
    </source>
</evidence>
<gene>
    <name evidence="2" type="ORF">ARHIZOSPH14_27970</name>
</gene>